<dbReference type="CDD" id="cd07067">
    <property type="entry name" value="HP_PGM_like"/>
    <property type="match status" value="1"/>
</dbReference>
<dbReference type="Proteomes" id="UP001165121">
    <property type="component" value="Unassembled WGS sequence"/>
</dbReference>
<evidence type="ECO:0000313" key="2">
    <source>
        <dbReference type="Proteomes" id="UP001165121"/>
    </source>
</evidence>
<reference evidence="1" key="1">
    <citation type="submission" date="2023-04" db="EMBL/GenBank/DDBJ databases">
        <title>Phytophthora fragariaefolia NBRC 109709.</title>
        <authorList>
            <person name="Ichikawa N."/>
            <person name="Sato H."/>
            <person name="Tonouchi N."/>
        </authorList>
    </citation>
    <scope>NUCLEOTIDE SEQUENCE</scope>
    <source>
        <strain evidence="1">NBRC 109709</strain>
    </source>
</reference>
<sequence>MADSANNADNTIGTPTAIKVVDGFFTLLPQTEKSSASLFKQFKLTPTSWTEFRQKFEEETKFSGRNIKMVLLVRHGEGLHNQAIKKYGSERWYKELVFSDVYRDADLTSHGIQDAKSKGPPIIKAELERGMPLIERIIVSPISRAIQTAQYFFGKDQIANTPFICMETCREHLGVDTCNNRRSLSELKLKFPDVDFSAVKHEEDMLWLPDKRESDEEIQTRAKAFVLELFTTIPEQHVAVVTHFGFIQAVCATTLGTKIEADKCEVVPLVLEAI</sequence>
<keyword evidence="2" id="KW-1185">Reference proteome</keyword>
<dbReference type="InterPro" id="IPR013078">
    <property type="entry name" value="His_Pase_superF_clade-1"/>
</dbReference>
<proteinExistence type="predicted"/>
<dbReference type="SUPFAM" id="SSF53254">
    <property type="entry name" value="Phosphoglycerate mutase-like"/>
    <property type="match status" value="1"/>
</dbReference>
<evidence type="ECO:0000313" key="1">
    <source>
        <dbReference type="EMBL" id="GMF53224.1"/>
    </source>
</evidence>
<organism evidence="1 2">
    <name type="scientific">Phytophthora fragariaefolia</name>
    <dbReference type="NCBI Taxonomy" id="1490495"/>
    <lineage>
        <taxon>Eukaryota</taxon>
        <taxon>Sar</taxon>
        <taxon>Stramenopiles</taxon>
        <taxon>Oomycota</taxon>
        <taxon>Peronosporomycetes</taxon>
        <taxon>Peronosporales</taxon>
        <taxon>Peronosporaceae</taxon>
        <taxon>Phytophthora</taxon>
    </lineage>
</organism>
<name>A0A9W7D157_9STRA</name>
<dbReference type="GO" id="GO:0005737">
    <property type="term" value="C:cytoplasm"/>
    <property type="evidence" value="ECO:0007669"/>
    <property type="project" value="TreeGrafter"/>
</dbReference>
<dbReference type="Gene3D" id="3.40.50.1240">
    <property type="entry name" value="Phosphoglycerate mutase-like"/>
    <property type="match status" value="1"/>
</dbReference>
<dbReference type="EMBL" id="BSXT01003250">
    <property type="protein sequence ID" value="GMF53224.1"/>
    <property type="molecule type" value="Genomic_DNA"/>
</dbReference>
<dbReference type="Pfam" id="PF00300">
    <property type="entry name" value="His_Phos_1"/>
    <property type="match status" value="1"/>
</dbReference>
<protein>
    <submittedName>
        <fullName evidence="1">Unnamed protein product</fullName>
    </submittedName>
</protein>
<comment type="caution">
    <text evidence="1">The sequence shown here is derived from an EMBL/GenBank/DDBJ whole genome shotgun (WGS) entry which is preliminary data.</text>
</comment>
<dbReference type="PANTHER" id="PTHR48100:SF1">
    <property type="entry name" value="HISTIDINE PHOSPHATASE FAMILY PROTEIN-RELATED"/>
    <property type="match status" value="1"/>
</dbReference>
<dbReference type="PANTHER" id="PTHR48100">
    <property type="entry name" value="BROAD-SPECIFICITY PHOSPHATASE YOR283W-RELATED"/>
    <property type="match status" value="1"/>
</dbReference>
<gene>
    <name evidence="1" type="ORF">Pfra01_002195200</name>
</gene>
<dbReference type="InterPro" id="IPR029033">
    <property type="entry name" value="His_PPase_superfam"/>
</dbReference>
<dbReference type="GO" id="GO:0016791">
    <property type="term" value="F:phosphatase activity"/>
    <property type="evidence" value="ECO:0007669"/>
    <property type="project" value="TreeGrafter"/>
</dbReference>
<dbReference type="SMART" id="SM00855">
    <property type="entry name" value="PGAM"/>
    <property type="match status" value="1"/>
</dbReference>
<dbReference type="OrthoDB" id="496981at2759"/>
<accession>A0A9W7D157</accession>
<dbReference type="AlphaFoldDB" id="A0A9W7D157"/>
<dbReference type="InterPro" id="IPR050275">
    <property type="entry name" value="PGM_Phosphatase"/>
</dbReference>